<dbReference type="EMBL" id="CAVNYO010000053">
    <property type="protein sequence ID" value="CAK5264343.1"/>
    <property type="molecule type" value="Genomic_DNA"/>
</dbReference>
<gene>
    <name evidence="3" type="ORF">MYCIT1_LOCUS4424</name>
</gene>
<protein>
    <submittedName>
        <fullName evidence="3">Uncharacterized protein</fullName>
    </submittedName>
</protein>
<feature type="compositionally biased region" description="Acidic residues" evidence="1">
    <location>
        <begin position="45"/>
        <end position="55"/>
    </location>
</feature>
<keyword evidence="2" id="KW-1133">Transmembrane helix</keyword>
<evidence type="ECO:0000256" key="2">
    <source>
        <dbReference type="SAM" id="Phobius"/>
    </source>
</evidence>
<feature type="compositionally biased region" description="Basic and acidic residues" evidence="1">
    <location>
        <begin position="86"/>
        <end position="95"/>
    </location>
</feature>
<keyword evidence="4" id="KW-1185">Reference proteome</keyword>
<organism evidence="3 4">
    <name type="scientific">Mycena citricolor</name>
    <dbReference type="NCBI Taxonomy" id="2018698"/>
    <lineage>
        <taxon>Eukaryota</taxon>
        <taxon>Fungi</taxon>
        <taxon>Dikarya</taxon>
        <taxon>Basidiomycota</taxon>
        <taxon>Agaricomycotina</taxon>
        <taxon>Agaricomycetes</taxon>
        <taxon>Agaricomycetidae</taxon>
        <taxon>Agaricales</taxon>
        <taxon>Marasmiineae</taxon>
        <taxon>Mycenaceae</taxon>
        <taxon>Mycena</taxon>
    </lineage>
</organism>
<name>A0AAD2GUW2_9AGAR</name>
<keyword evidence="2" id="KW-0812">Transmembrane</keyword>
<dbReference type="Proteomes" id="UP001295794">
    <property type="component" value="Unassembled WGS sequence"/>
</dbReference>
<proteinExistence type="predicted"/>
<comment type="caution">
    <text evidence="3">The sequence shown here is derived from an EMBL/GenBank/DDBJ whole genome shotgun (WGS) entry which is preliminary data.</text>
</comment>
<keyword evidence="2" id="KW-0472">Membrane</keyword>
<accession>A0AAD2GUW2</accession>
<evidence type="ECO:0000313" key="4">
    <source>
        <dbReference type="Proteomes" id="UP001295794"/>
    </source>
</evidence>
<evidence type="ECO:0000313" key="3">
    <source>
        <dbReference type="EMBL" id="CAK5264343.1"/>
    </source>
</evidence>
<feature type="transmembrane region" description="Helical" evidence="2">
    <location>
        <begin position="118"/>
        <end position="136"/>
    </location>
</feature>
<sequence>MSRPTPLYSTSNIVPGRFDNAQLTPRTPHSRAGRAEESFSGYELEQVDIDDDDDDVHYGSATQQQNAPLLASSASDSFPPQHGYRSRGDDYDAHAHSPAKKAKVFGLGVDVIMSRLPLALYSSVAAVLLVLVFFSLKEPEKLKEYVVGTTSASAGATSVKVDLHQASATATPASAPHHGASAPRPSWVAERPHLVAEPNIELISYANYSTFPLNPLDYRAECIKITPEIQTAHPFWVSKPPRDVLHKDESPDYIRPSNEMPVCRRTMTYQLDGWAGLLTDLALIAQVATLARTHNATFFIMDQFWNRGRWSDYFDDVLIGQPGPEPGCWPPPAEEYVACPRTARHWIINSRTARYHLRHDFHEEYTDPYGRNLNRMKPIFDAAFTSLQHTIQLNAYMKQMVNDAREELHAKIVKHFNTRVPHAGYIGIHARRGDRNRAWQQYGMGRYVPIPDYISAAVDAWTRLGLELPTSTHADNLIQPFVFVASDSPDALKQLADGFAPDRAYSLALSERPELRKLASPSEYDQNTFMAVKDPIARVQWTRGMVVDFALLSGAWADDGQVIPDALVCTIRLVLPYNHPPRQANFLSSVICKFAPVAMGWKRAFGNVDEMGYVDSENKRWVEIDVKGRVVPVWDAFEAP</sequence>
<reference evidence="3" key="1">
    <citation type="submission" date="2023-11" db="EMBL/GenBank/DDBJ databases">
        <authorList>
            <person name="De Vega J J."/>
            <person name="De Vega J J."/>
        </authorList>
    </citation>
    <scope>NUCLEOTIDE SEQUENCE</scope>
</reference>
<feature type="compositionally biased region" description="Polar residues" evidence="1">
    <location>
        <begin position="60"/>
        <end position="78"/>
    </location>
</feature>
<feature type="region of interest" description="Disordered" evidence="1">
    <location>
        <begin position="1"/>
        <end position="95"/>
    </location>
</feature>
<dbReference type="AlphaFoldDB" id="A0AAD2GUW2"/>
<evidence type="ECO:0000256" key="1">
    <source>
        <dbReference type="SAM" id="MobiDB-lite"/>
    </source>
</evidence>